<accession>A0A5B7HS52</accession>
<evidence type="ECO:0000313" key="2">
    <source>
        <dbReference type="EMBL" id="MPC71304.1"/>
    </source>
</evidence>
<evidence type="ECO:0000256" key="1">
    <source>
        <dbReference type="SAM" id="Phobius"/>
    </source>
</evidence>
<keyword evidence="1" id="KW-1133">Transmembrane helix</keyword>
<gene>
    <name evidence="2" type="ORF">E2C01_065578</name>
</gene>
<dbReference type="AlphaFoldDB" id="A0A5B7HS52"/>
<feature type="transmembrane region" description="Helical" evidence="1">
    <location>
        <begin position="147"/>
        <end position="169"/>
    </location>
</feature>
<protein>
    <submittedName>
        <fullName evidence="2">Uncharacterized protein</fullName>
    </submittedName>
</protein>
<comment type="caution">
    <text evidence="2">The sequence shown here is derived from an EMBL/GenBank/DDBJ whole genome shotgun (WGS) entry which is preliminary data.</text>
</comment>
<evidence type="ECO:0000313" key="3">
    <source>
        <dbReference type="Proteomes" id="UP000324222"/>
    </source>
</evidence>
<dbReference type="Proteomes" id="UP000324222">
    <property type="component" value="Unassembled WGS sequence"/>
</dbReference>
<name>A0A5B7HS52_PORTR</name>
<keyword evidence="1" id="KW-0472">Membrane</keyword>
<proteinExistence type="predicted"/>
<dbReference type="EMBL" id="VSRR010032661">
    <property type="protein sequence ID" value="MPC71304.1"/>
    <property type="molecule type" value="Genomic_DNA"/>
</dbReference>
<sequence>MNTIERKKKNSLKEEDVKEMKEKNEEVVVVVVVVWEERLTCTTATPVQTTTRPRQGVAMGGGALRGVFCGVEVVVMVVVVWLSARELTSQLCVTSPGPTCVLGRERRCRRRCIHQHNATDLPTVWLACVRVGERGTRTVAAAWPRGMIWQLCVVVVVVVWRAAAAAAAATPSHQCTARLSVVRSAAASRLPSGLTLFYGF</sequence>
<organism evidence="2 3">
    <name type="scientific">Portunus trituberculatus</name>
    <name type="common">Swimming crab</name>
    <name type="synonym">Neptunus trituberculatus</name>
    <dbReference type="NCBI Taxonomy" id="210409"/>
    <lineage>
        <taxon>Eukaryota</taxon>
        <taxon>Metazoa</taxon>
        <taxon>Ecdysozoa</taxon>
        <taxon>Arthropoda</taxon>
        <taxon>Crustacea</taxon>
        <taxon>Multicrustacea</taxon>
        <taxon>Malacostraca</taxon>
        <taxon>Eumalacostraca</taxon>
        <taxon>Eucarida</taxon>
        <taxon>Decapoda</taxon>
        <taxon>Pleocyemata</taxon>
        <taxon>Brachyura</taxon>
        <taxon>Eubrachyura</taxon>
        <taxon>Portunoidea</taxon>
        <taxon>Portunidae</taxon>
        <taxon>Portuninae</taxon>
        <taxon>Portunus</taxon>
    </lineage>
</organism>
<keyword evidence="3" id="KW-1185">Reference proteome</keyword>
<keyword evidence="1" id="KW-0812">Transmembrane</keyword>
<reference evidence="2 3" key="1">
    <citation type="submission" date="2019-05" db="EMBL/GenBank/DDBJ databases">
        <title>Another draft genome of Portunus trituberculatus and its Hox gene families provides insights of decapod evolution.</title>
        <authorList>
            <person name="Jeong J.-H."/>
            <person name="Song I."/>
            <person name="Kim S."/>
            <person name="Choi T."/>
            <person name="Kim D."/>
            <person name="Ryu S."/>
            <person name="Kim W."/>
        </authorList>
    </citation>
    <scope>NUCLEOTIDE SEQUENCE [LARGE SCALE GENOMIC DNA]</scope>
    <source>
        <tissue evidence="2">Muscle</tissue>
    </source>
</reference>
<feature type="transmembrane region" description="Helical" evidence="1">
    <location>
        <begin position="62"/>
        <end position="84"/>
    </location>
</feature>